<dbReference type="Proteomes" id="UP000006062">
    <property type="component" value="Chromosome"/>
</dbReference>
<dbReference type="HOGENOM" id="CLU_2995280_0_0_6"/>
<protein>
    <submittedName>
        <fullName evidence="1">Uncharacterized protein</fullName>
    </submittedName>
</protein>
<dbReference type="EMBL" id="CP003154">
    <property type="protein sequence ID" value="AFL76368.1"/>
    <property type="molecule type" value="Genomic_DNA"/>
</dbReference>
<evidence type="ECO:0000313" key="1">
    <source>
        <dbReference type="EMBL" id="AFL76368.1"/>
    </source>
</evidence>
<evidence type="ECO:0000313" key="2">
    <source>
        <dbReference type="Proteomes" id="UP000006062"/>
    </source>
</evidence>
<reference evidence="1 2" key="1">
    <citation type="submission" date="2012-06" db="EMBL/GenBank/DDBJ databases">
        <title>Complete sequence of Thiocystis violascens DSM 198.</title>
        <authorList>
            <consortium name="US DOE Joint Genome Institute"/>
            <person name="Lucas S."/>
            <person name="Han J."/>
            <person name="Lapidus A."/>
            <person name="Cheng J.-F."/>
            <person name="Goodwin L."/>
            <person name="Pitluck S."/>
            <person name="Peters L."/>
            <person name="Ovchinnikova G."/>
            <person name="Teshima H."/>
            <person name="Detter J.C."/>
            <person name="Han C."/>
            <person name="Tapia R."/>
            <person name="Land M."/>
            <person name="Hauser L."/>
            <person name="Kyrpides N."/>
            <person name="Ivanova N."/>
            <person name="Pagani I."/>
            <person name="Vogl K."/>
            <person name="Liu Z."/>
            <person name="Frigaard N.-U."/>
            <person name="Bryant D."/>
            <person name="Woyke T."/>
        </authorList>
    </citation>
    <scope>NUCLEOTIDE SEQUENCE [LARGE SCALE GENOMIC DNA]</scope>
    <source>
        <strain evidence="2">ATCC 17096 / DSM 198 / 6111</strain>
    </source>
</reference>
<accession>I3YHA0</accession>
<dbReference type="AlphaFoldDB" id="I3YHA0"/>
<gene>
    <name evidence="1" type="ordered locus">Thivi_4576</name>
</gene>
<organism evidence="1 2">
    <name type="scientific">Thiocystis violascens (strain ATCC 17096 / DSM 198 / 6111)</name>
    <name type="common">Chromatium violascens</name>
    <dbReference type="NCBI Taxonomy" id="765911"/>
    <lineage>
        <taxon>Bacteria</taxon>
        <taxon>Pseudomonadati</taxon>
        <taxon>Pseudomonadota</taxon>
        <taxon>Gammaproteobacteria</taxon>
        <taxon>Chromatiales</taxon>
        <taxon>Chromatiaceae</taxon>
        <taxon>Thiocystis</taxon>
    </lineage>
</organism>
<proteinExistence type="predicted"/>
<keyword evidence="2" id="KW-1185">Reference proteome</keyword>
<sequence length="57" mass="6465">MVETSVENFAMTTRRDERVRELDMHLRMESPEGKREALPVVLAETTEVPNTSSALTC</sequence>
<dbReference type="KEGG" id="tvi:Thivi_4576"/>
<name>I3YHA0_THIV6</name>